<evidence type="ECO:0000256" key="4">
    <source>
        <dbReference type="ARBA" id="ARBA00023065"/>
    </source>
</evidence>
<evidence type="ECO:0000259" key="6">
    <source>
        <dbReference type="Pfam" id="PF19335"/>
    </source>
</evidence>
<comment type="similarity">
    <text evidence="1">Belongs to the membrane fusion protein (MFP) (TC 8.A.1) family.</text>
</comment>
<dbReference type="InterPro" id="IPR058792">
    <property type="entry name" value="Beta-barrel_RND_2"/>
</dbReference>
<dbReference type="InterPro" id="IPR051909">
    <property type="entry name" value="MFP_Cation_Efflux"/>
</dbReference>
<dbReference type="AlphaFoldDB" id="A0A7Y7WFY6"/>
<comment type="caution">
    <text evidence="11">The sequence shown here is derived from an EMBL/GenBank/DDBJ whole genome shotgun (WGS) entry which is preliminary data.</text>
</comment>
<dbReference type="InterPro" id="IPR058790">
    <property type="entry name" value="BSH_CusB"/>
</dbReference>
<name>A0A7Y7WFY6_9PSED</name>
<dbReference type="GO" id="GO:0016020">
    <property type="term" value="C:membrane"/>
    <property type="evidence" value="ECO:0007669"/>
    <property type="project" value="InterPro"/>
</dbReference>
<evidence type="ECO:0000259" key="7">
    <source>
        <dbReference type="Pfam" id="PF25869"/>
    </source>
</evidence>
<dbReference type="Gene3D" id="2.40.30.170">
    <property type="match status" value="1"/>
</dbReference>
<evidence type="ECO:0000259" key="8">
    <source>
        <dbReference type="Pfam" id="PF25919"/>
    </source>
</evidence>
<dbReference type="GO" id="GO:0060003">
    <property type="term" value="P:copper ion export"/>
    <property type="evidence" value="ECO:0007669"/>
    <property type="project" value="TreeGrafter"/>
</dbReference>
<dbReference type="PANTHER" id="PTHR30097">
    <property type="entry name" value="CATION EFFLUX SYSTEM PROTEIN CUSB"/>
    <property type="match status" value="1"/>
</dbReference>
<dbReference type="NCBIfam" id="TIGR01730">
    <property type="entry name" value="RND_mfp"/>
    <property type="match status" value="1"/>
</dbReference>
<dbReference type="InterPro" id="IPR058649">
    <property type="entry name" value="CzcB_C"/>
</dbReference>
<dbReference type="Pfam" id="PF19335">
    <property type="entry name" value="HMBD"/>
    <property type="match status" value="1"/>
</dbReference>
<dbReference type="GO" id="GO:0022857">
    <property type="term" value="F:transmembrane transporter activity"/>
    <property type="evidence" value="ECO:0007669"/>
    <property type="project" value="InterPro"/>
</dbReference>
<gene>
    <name evidence="11" type="ORF">HX829_19115</name>
</gene>
<feature type="domain" description="CzcB-like C-terminal circularly permuted SH3-like" evidence="10">
    <location>
        <begin position="328"/>
        <end position="387"/>
    </location>
</feature>
<dbReference type="Gene3D" id="6.10.140.730">
    <property type="match status" value="1"/>
</dbReference>
<accession>A0A7Y7WFY6</accession>
<reference evidence="11 12" key="1">
    <citation type="submission" date="2020-04" db="EMBL/GenBank/DDBJ databases">
        <title>Molecular characterization of pseudomonads from Agaricus bisporus reveal novel blotch 2 pathogens in Western Europe.</title>
        <authorList>
            <person name="Taparia T."/>
            <person name="Krijger M."/>
            <person name="Haynes E."/>
            <person name="Elpinstone J.G."/>
            <person name="Noble R."/>
            <person name="Van Der Wolf J."/>
        </authorList>
    </citation>
    <scope>NUCLEOTIDE SEQUENCE [LARGE SCALE GENOMIC DNA]</scope>
    <source>
        <strain evidence="11 12">F1001</strain>
    </source>
</reference>
<feature type="domain" description="CusB-like barrel-sandwich hybrid" evidence="8">
    <location>
        <begin position="124"/>
        <end position="240"/>
    </location>
</feature>
<feature type="region of interest" description="Disordered" evidence="5">
    <location>
        <begin position="407"/>
        <end position="437"/>
    </location>
</feature>
<dbReference type="GO" id="GO:0015679">
    <property type="term" value="P:plasma membrane copper ion transport"/>
    <property type="evidence" value="ECO:0007669"/>
    <property type="project" value="TreeGrafter"/>
</dbReference>
<feature type="domain" description="CusB-like three alpha-helical bundle" evidence="7">
    <location>
        <begin position="159"/>
        <end position="206"/>
    </location>
</feature>
<dbReference type="InterPro" id="IPR058791">
    <property type="entry name" value="3HB_CusB"/>
</dbReference>
<keyword evidence="3" id="KW-0732">Signal</keyword>
<dbReference type="InterPro" id="IPR045800">
    <property type="entry name" value="HMBD"/>
</dbReference>
<evidence type="ECO:0000259" key="10">
    <source>
        <dbReference type="Pfam" id="PF25975"/>
    </source>
</evidence>
<evidence type="ECO:0000313" key="12">
    <source>
        <dbReference type="Proteomes" id="UP000582981"/>
    </source>
</evidence>
<evidence type="ECO:0000313" key="11">
    <source>
        <dbReference type="EMBL" id="NWB48603.1"/>
    </source>
</evidence>
<sequence length="437" mass="45948">MKKLTYSLLTLALAGLGVAGGYWLGHGGTVMSAAADGAKKERPALYWFDPMYPTQHFNAPGKSPFMDMQLVPKYVDGVEDTSSISVSPQLAQNLGMRTAVVVRERLPGGLDAVGSLGYNQRDIANLQARAAGFVERVYDRAPGDVLPAGAPLVDLLIPEWSAAQLEFVAVLASGDSRLIQASRQRLQLLGMPEAVIAQVAKTRTVRPVLTLTTPIAGELQSLEVRAGMSVSAGMSLARINGLGSVWLDSAIPEAQATLVQVGAPVSVALSAYPGQMLAGKVVAILPSVDPQNRTLTVRSQLPNPDGKLRPGMFASVRLADPDPTPSLLVPSEAVIRTGKRTLVMVAEDQGRYKPTEVRIGRESAGRIEVLDGLSEGQKIVTSGQFLIDSEASLQGIVPADEPMAPAASMAPTASMAPAASMAPTTPTTSMDSMEGMK</sequence>
<evidence type="ECO:0000256" key="2">
    <source>
        <dbReference type="ARBA" id="ARBA00022448"/>
    </source>
</evidence>
<organism evidence="11 12">
    <name type="scientific">Pseudomonas gingeri</name>
    <dbReference type="NCBI Taxonomy" id="117681"/>
    <lineage>
        <taxon>Bacteria</taxon>
        <taxon>Pseudomonadati</taxon>
        <taxon>Pseudomonadota</taxon>
        <taxon>Gammaproteobacteria</taxon>
        <taxon>Pseudomonadales</taxon>
        <taxon>Pseudomonadaceae</taxon>
        <taxon>Pseudomonas</taxon>
    </lineage>
</organism>
<dbReference type="Pfam" id="PF25954">
    <property type="entry name" value="Beta-barrel_RND_2"/>
    <property type="match status" value="1"/>
</dbReference>
<dbReference type="GO" id="GO:0046914">
    <property type="term" value="F:transition metal ion binding"/>
    <property type="evidence" value="ECO:0007669"/>
    <property type="project" value="TreeGrafter"/>
</dbReference>
<keyword evidence="2" id="KW-0813">Transport</keyword>
<dbReference type="FunFam" id="2.40.30.170:FF:000010">
    <property type="entry name" value="Efflux RND transporter periplasmic adaptor subunit"/>
    <property type="match status" value="1"/>
</dbReference>
<evidence type="ECO:0000259" key="9">
    <source>
        <dbReference type="Pfam" id="PF25954"/>
    </source>
</evidence>
<dbReference type="InterPro" id="IPR006143">
    <property type="entry name" value="RND_pump_MFP"/>
</dbReference>
<protein>
    <submittedName>
        <fullName evidence="11">Efflux RND transporter periplasmic adaptor subunit</fullName>
    </submittedName>
</protein>
<dbReference type="Pfam" id="PF25975">
    <property type="entry name" value="CzcB_C"/>
    <property type="match status" value="1"/>
</dbReference>
<proteinExistence type="inferred from homology"/>
<evidence type="ECO:0000256" key="3">
    <source>
        <dbReference type="ARBA" id="ARBA00022729"/>
    </source>
</evidence>
<dbReference type="Gene3D" id="2.40.420.20">
    <property type="match status" value="1"/>
</dbReference>
<dbReference type="Pfam" id="PF25919">
    <property type="entry name" value="BSH_CusB"/>
    <property type="match status" value="1"/>
</dbReference>
<dbReference type="FunFam" id="2.40.420.20:FF:000003">
    <property type="entry name" value="Cation efflux system protein cusB"/>
    <property type="match status" value="1"/>
</dbReference>
<dbReference type="Pfam" id="PF25869">
    <property type="entry name" value="3HB_CusB"/>
    <property type="match status" value="1"/>
</dbReference>
<feature type="domain" description="CusB-like beta-barrel" evidence="9">
    <location>
        <begin position="244"/>
        <end position="320"/>
    </location>
</feature>
<evidence type="ECO:0000256" key="1">
    <source>
        <dbReference type="ARBA" id="ARBA00009477"/>
    </source>
</evidence>
<dbReference type="GO" id="GO:0030288">
    <property type="term" value="C:outer membrane-bounded periplasmic space"/>
    <property type="evidence" value="ECO:0007669"/>
    <property type="project" value="TreeGrafter"/>
</dbReference>
<dbReference type="Proteomes" id="UP000582981">
    <property type="component" value="Unassembled WGS sequence"/>
</dbReference>
<feature type="domain" description="Heavy metal binding" evidence="6">
    <location>
        <begin position="46"/>
        <end position="73"/>
    </location>
</feature>
<dbReference type="RefSeq" id="WP_177144772.1">
    <property type="nucleotide sequence ID" value="NZ_JACAPU010000021.1"/>
</dbReference>
<dbReference type="PANTHER" id="PTHR30097:SF15">
    <property type="entry name" value="CATION EFFLUX SYSTEM PROTEIN CUSB"/>
    <property type="match status" value="1"/>
</dbReference>
<keyword evidence="4" id="KW-0406">Ion transport</keyword>
<dbReference type="EMBL" id="JACAPU010000021">
    <property type="protein sequence ID" value="NWB48603.1"/>
    <property type="molecule type" value="Genomic_DNA"/>
</dbReference>
<dbReference type="SUPFAM" id="SSF111369">
    <property type="entry name" value="HlyD-like secretion proteins"/>
    <property type="match status" value="1"/>
</dbReference>
<evidence type="ECO:0000256" key="5">
    <source>
        <dbReference type="SAM" id="MobiDB-lite"/>
    </source>
</evidence>